<dbReference type="Gene3D" id="3.90.228.10">
    <property type="match status" value="1"/>
</dbReference>
<feature type="region of interest" description="Disordered" evidence="5">
    <location>
        <begin position="972"/>
        <end position="1013"/>
    </location>
</feature>
<organism evidence="7 8">
    <name type="scientific">Apiospora kogelbergensis</name>
    <dbReference type="NCBI Taxonomy" id="1337665"/>
    <lineage>
        <taxon>Eukaryota</taxon>
        <taxon>Fungi</taxon>
        <taxon>Dikarya</taxon>
        <taxon>Ascomycota</taxon>
        <taxon>Pezizomycotina</taxon>
        <taxon>Sordariomycetes</taxon>
        <taxon>Xylariomycetidae</taxon>
        <taxon>Amphisphaeriales</taxon>
        <taxon>Apiosporaceae</taxon>
        <taxon>Apiospora</taxon>
    </lineage>
</organism>
<evidence type="ECO:0000256" key="1">
    <source>
        <dbReference type="ARBA" id="ARBA00022676"/>
    </source>
</evidence>
<evidence type="ECO:0000256" key="5">
    <source>
        <dbReference type="SAM" id="MobiDB-lite"/>
    </source>
</evidence>
<reference evidence="7 8" key="1">
    <citation type="submission" date="2023-01" db="EMBL/GenBank/DDBJ databases">
        <title>Analysis of 21 Apiospora genomes using comparative genomics revels a genus with tremendous synthesis potential of carbohydrate active enzymes and secondary metabolites.</title>
        <authorList>
            <person name="Sorensen T."/>
        </authorList>
    </citation>
    <scope>NUCLEOTIDE SEQUENCE [LARGE SCALE GENOMIC DNA]</scope>
    <source>
        <strain evidence="7 8">CBS 117206</strain>
    </source>
</reference>
<dbReference type="InterPro" id="IPR051838">
    <property type="entry name" value="ARTD_PARP"/>
</dbReference>
<keyword evidence="4" id="KW-0520">NAD</keyword>
<dbReference type="EMBL" id="JAQQWP010000002">
    <property type="protein sequence ID" value="KAK8129337.1"/>
    <property type="molecule type" value="Genomic_DNA"/>
</dbReference>
<feature type="region of interest" description="Disordered" evidence="5">
    <location>
        <begin position="883"/>
        <end position="911"/>
    </location>
</feature>
<dbReference type="GO" id="GO:0016779">
    <property type="term" value="F:nucleotidyltransferase activity"/>
    <property type="evidence" value="ECO:0007669"/>
    <property type="project" value="UniProtKB-KW"/>
</dbReference>
<comment type="caution">
    <text evidence="7">The sequence shown here is derived from an EMBL/GenBank/DDBJ whole genome shotgun (WGS) entry which is preliminary data.</text>
</comment>
<dbReference type="PANTHER" id="PTHR21328">
    <property type="entry name" value="POLY ADP-RIBOSE POLYMERASE FAMILY, MEMBER PARP"/>
    <property type="match status" value="1"/>
</dbReference>
<keyword evidence="1" id="KW-0328">Glycosyltransferase</keyword>
<dbReference type="SUPFAM" id="SSF56399">
    <property type="entry name" value="ADP-ribosylation"/>
    <property type="match status" value="1"/>
</dbReference>
<evidence type="ECO:0000256" key="3">
    <source>
        <dbReference type="ARBA" id="ARBA00022695"/>
    </source>
</evidence>
<sequence>MARGYKDKYQADLESARTKGISGIRTISKSDVEGQFTFTFSHDLLPHVEVQVVPNEWSSYPSEHCFLAWATTDIPAPLSEPLSNFVTQSSGIQVQEALATLSQNFVSALVGDSQPRDDSEDDLMTFEADEEESDGFDDFDYASDGDEIFGLGNSKAGHKTQHTGAKIDKKVMNRIRRDFLIARASGFKVGVLCGFEQMVENNIVSLSVRVEKLCLSSETREAWNLKLEDYIVLLICYDGYYITLEEALDRGAGMSNIKFCLRKCRRYKPSLQQALQAFTSDTAPMATSTTTSKDDESTMSELSLLSIGESIDTFMNSTFLSLLNLRSHSELSWDQANRELKRLSRNTGIVSPKRRRYDEPSDNADQMKLPEFIARDHFITGKELSLPLIAAQFAMRYFIRCTDYCMVCHQQVEGNFEALKPYVCGDPLCLFQYMSMGLGPSVNQEIRNQPNVVDLLISFCYAGLQVNTNANAKRFGVRDFPTGLNLQVPKIFSGAMPSFPMPAPWAASTPLEPPSVGQKTPLEVHSITLNGFTLINPTKGNINMNQSTFEFSSIRDRDKFKEGGYVAIVAMLQSTNNDNVIFHGRIESITGLLVIFSLISVPPDATAQDIKVSDGYMLPYDQNLDDLDGQRQAAAILMQLQTIPSVAKMRTYLEANPTQQIEKWDRLTPAASKLLRWIVASNRSCIMQVDECPTEDGRKPDKGLARPQEHISGVNGWLQFRFAQGSPEKEVQFQEALKMVDKPHKTILAWHGSAVSNWHSIIRQGLNFEEIQNGRAYGDGVYFGHDFQTSLGYASRTYQRIGAEKTYWPNSALKICAAVSLNELVNLPEQFKFNNSFCIVVQHVHWIQCRYLFVQPVSLMSHPSTPISTKGGTGVEEFIQDPANEAQGNGGRLIVPKGAMPSTQNQGAKRASISLKQDAFGHQGDSEDEDEEDRNFLTAMDKEADDNTSTIPLSPEGSAVILDMTKTDFRPGALDLDTLPRLSPPFVRNRAGTKNPCEGDSEAPGGPVVESTP</sequence>
<dbReference type="GO" id="GO:0003950">
    <property type="term" value="F:NAD+ poly-ADP-ribosyltransferase activity"/>
    <property type="evidence" value="ECO:0007669"/>
    <property type="project" value="InterPro"/>
</dbReference>
<protein>
    <recommendedName>
        <fullName evidence="6">PARP catalytic domain-containing protein</fullName>
    </recommendedName>
</protein>
<evidence type="ECO:0000259" key="6">
    <source>
        <dbReference type="Pfam" id="PF00644"/>
    </source>
</evidence>
<evidence type="ECO:0000256" key="2">
    <source>
        <dbReference type="ARBA" id="ARBA00022679"/>
    </source>
</evidence>
<dbReference type="Pfam" id="PF00644">
    <property type="entry name" value="PARP"/>
    <property type="match status" value="1"/>
</dbReference>
<evidence type="ECO:0000256" key="4">
    <source>
        <dbReference type="ARBA" id="ARBA00023027"/>
    </source>
</evidence>
<name>A0AAW0R632_9PEZI</name>
<keyword evidence="2" id="KW-0808">Transferase</keyword>
<keyword evidence="3" id="KW-0548">Nucleotidyltransferase</keyword>
<evidence type="ECO:0000313" key="8">
    <source>
        <dbReference type="Proteomes" id="UP001392437"/>
    </source>
</evidence>
<evidence type="ECO:0000313" key="7">
    <source>
        <dbReference type="EMBL" id="KAK8129337.1"/>
    </source>
</evidence>
<dbReference type="AlphaFoldDB" id="A0AAW0R632"/>
<keyword evidence="8" id="KW-1185">Reference proteome</keyword>
<proteinExistence type="predicted"/>
<dbReference type="InterPro" id="IPR012317">
    <property type="entry name" value="Poly(ADP-ribose)pol_cat_dom"/>
</dbReference>
<dbReference type="Proteomes" id="UP001392437">
    <property type="component" value="Unassembled WGS sequence"/>
</dbReference>
<gene>
    <name evidence="7" type="ORF">PG999_001717</name>
</gene>
<accession>A0AAW0R632</accession>
<feature type="domain" description="PARP catalytic" evidence="6">
    <location>
        <begin position="739"/>
        <end position="796"/>
    </location>
</feature>